<sequence length="369" mass="39421">MMNKRKFGLALTSVLAAGALLGACGTNDKEEKGKDKDEPAKGAETTENGGDQFTLAMVTDVGGIDDKSFNQSAWEGVQAFGKDNGLSKGEGFDYLQSKSEADFDTNLNNLLRRDFDLIFGVGYIMADALGEVAEQNPNRNFVMIDSELDAPNVAAVLFKEQEGSFLAGVAAAKMTKTNKIGFVGGMDIPVINRFHAGFIAGAKAVNPDIEIQVNYTGAFDKADLGKLAANNMYSSGVDIIFHAAGGTGNGVFSEAKERKKKDADANIWVIGVDADQYDEGKVDDETNITLTSMLKGVDKAVIDLATKAKEGNFPGGEELVYGLKEEGVKLADSRGAIPEDVQKVIDEYTEKIANGEIEVPDNVSDKDKK</sequence>
<name>A0A917G4F8_9BACI</name>
<feature type="compositionally biased region" description="Basic and acidic residues" evidence="7">
    <location>
        <begin position="27"/>
        <end position="41"/>
    </location>
</feature>
<dbReference type="CDD" id="cd06354">
    <property type="entry name" value="PBP1_PrnA-like"/>
    <property type="match status" value="1"/>
</dbReference>
<gene>
    <name evidence="10" type="primary">yufN</name>
    <name evidence="10" type="ORF">GCM10007425_15910</name>
</gene>
<evidence type="ECO:0000256" key="6">
    <source>
        <dbReference type="ARBA" id="ARBA00023288"/>
    </source>
</evidence>
<dbReference type="InterPro" id="IPR028082">
    <property type="entry name" value="Peripla_BP_I"/>
</dbReference>
<reference evidence="10" key="2">
    <citation type="submission" date="2020-09" db="EMBL/GenBank/DDBJ databases">
        <authorList>
            <person name="Sun Q."/>
            <person name="Zhou Y."/>
        </authorList>
    </citation>
    <scope>NUCLEOTIDE SEQUENCE</scope>
    <source>
        <strain evidence="10">CGMCC 1.15760</strain>
    </source>
</reference>
<keyword evidence="5" id="KW-0472">Membrane</keyword>
<comment type="similarity">
    <text evidence="2">Belongs to the BMP lipoprotein family.</text>
</comment>
<proteinExistence type="inferred from homology"/>
<dbReference type="Pfam" id="PF02608">
    <property type="entry name" value="Bmp"/>
    <property type="match status" value="1"/>
</dbReference>
<evidence type="ECO:0000256" key="1">
    <source>
        <dbReference type="ARBA" id="ARBA00004193"/>
    </source>
</evidence>
<dbReference type="InterPro" id="IPR050957">
    <property type="entry name" value="BMP_lipoprotein"/>
</dbReference>
<evidence type="ECO:0000313" key="11">
    <source>
        <dbReference type="Proteomes" id="UP000616608"/>
    </source>
</evidence>
<keyword evidence="4 8" id="KW-0732">Signal</keyword>
<evidence type="ECO:0000259" key="9">
    <source>
        <dbReference type="Pfam" id="PF02608"/>
    </source>
</evidence>
<dbReference type="PROSITE" id="PS51257">
    <property type="entry name" value="PROKAR_LIPOPROTEIN"/>
    <property type="match status" value="1"/>
</dbReference>
<evidence type="ECO:0000256" key="4">
    <source>
        <dbReference type="ARBA" id="ARBA00022729"/>
    </source>
</evidence>
<dbReference type="Gene3D" id="3.40.50.2300">
    <property type="match status" value="2"/>
</dbReference>
<dbReference type="PANTHER" id="PTHR34296:SF2">
    <property type="entry name" value="ABC TRANSPORTER GUANOSINE-BINDING PROTEIN NUPN"/>
    <property type="match status" value="1"/>
</dbReference>
<feature type="region of interest" description="Disordered" evidence="7">
    <location>
        <begin position="26"/>
        <end position="49"/>
    </location>
</feature>
<dbReference type="AlphaFoldDB" id="A0A917G4F8"/>
<feature type="chain" id="PRO_5039566083" evidence="8">
    <location>
        <begin position="23"/>
        <end position="369"/>
    </location>
</feature>
<feature type="domain" description="ABC transporter substrate-binding protein PnrA-like" evidence="9">
    <location>
        <begin position="54"/>
        <end position="362"/>
    </location>
</feature>
<keyword evidence="3" id="KW-1003">Cell membrane</keyword>
<keyword evidence="6 10" id="KW-0449">Lipoprotein</keyword>
<comment type="caution">
    <text evidence="10">The sequence shown here is derived from an EMBL/GenBank/DDBJ whole genome shotgun (WGS) entry which is preliminary data.</text>
</comment>
<comment type="subcellular location">
    <subcellularLocation>
        <location evidence="1">Cell membrane</location>
        <topology evidence="1">Lipid-anchor</topology>
    </subcellularLocation>
</comment>
<evidence type="ECO:0000256" key="8">
    <source>
        <dbReference type="SAM" id="SignalP"/>
    </source>
</evidence>
<accession>A0A917G4F8</accession>
<dbReference type="GO" id="GO:0005886">
    <property type="term" value="C:plasma membrane"/>
    <property type="evidence" value="ECO:0007669"/>
    <property type="project" value="UniProtKB-SubCell"/>
</dbReference>
<evidence type="ECO:0000313" key="10">
    <source>
        <dbReference type="EMBL" id="GGG22285.1"/>
    </source>
</evidence>
<dbReference type="InterPro" id="IPR003760">
    <property type="entry name" value="PnrA-like"/>
</dbReference>
<evidence type="ECO:0000256" key="3">
    <source>
        <dbReference type="ARBA" id="ARBA00022475"/>
    </source>
</evidence>
<keyword evidence="11" id="KW-1185">Reference proteome</keyword>
<dbReference type="PANTHER" id="PTHR34296">
    <property type="entry name" value="TRANSCRIPTIONAL ACTIVATOR PROTEIN MED"/>
    <property type="match status" value="1"/>
</dbReference>
<evidence type="ECO:0000256" key="7">
    <source>
        <dbReference type="SAM" id="MobiDB-lite"/>
    </source>
</evidence>
<reference evidence="10" key="1">
    <citation type="journal article" date="2014" name="Int. J. Syst. Evol. Microbiol.">
        <title>Complete genome sequence of Corynebacterium casei LMG S-19264T (=DSM 44701T), isolated from a smear-ripened cheese.</title>
        <authorList>
            <consortium name="US DOE Joint Genome Institute (JGI-PGF)"/>
            <person name="Walter F."/>
            <person name="Albersmeier A."/>
            <person name="Kalinowski J."/>
            <person name="Ruckert C."/>
        </authorList>
    </citation>
    <scope>NUCLEOTIDE SEQUENCE</scope>
    <source>
        <strain evidence="10">CGMCC 1.15760</strain>
    </source>
</reference>
<dbReference type="SUPFAM" id="SSF53822">
    <property type="entry name" value="Periplasmic binding protein-like I"/>
    <property type="match status" value="1"/>
</dbReference>
<dbReference type="Proteomes" id="UP000616608">
    <property type="component" value="Unassembled WGS sequence"/>
</dbReference>
<dbReference type="EMBL" id="BMJT01000004">
    <property type="protein sequence ID" value="GGG22285.1"/>
    <property type="molecule type" value="Genomic_DNA"/>
</dbReference>
<organism evidence="10 11">
    <name type="scientific">Lysinibacillus alkalisoli</name>
    <dbReference type="NCBI Taxonomy" id="1911548"/>
    <lineage>
        <taxon>Bacteria</taxon>
        <taxon>Bacillati</taxon>
        <taxon>Bacillota</taxon>
        <taxon>Bacilli</taxon>
        <taxon>Bacillales</taxon>
        <taxon>Bacillaceae</taxon>
        <taxon>Lysinibacillus</taxon>
    </lineage>
</organism>
<evidence type="ECO:0000256" key="2">
    <source>
        <dbReference type="ARBA" id="ARBA00008610"/>
    </source>
</evidence>
<feature type="signal peptide" evidence="8">
    <location>
        <begin position="1"/>
        <end position="22"/>
    </location>
</feature>
<protein>
    <submittedName>
        <fullName evidence="10">Lipoprotein YufN</fullName>
    </submittedName>
</protein>
<evidence type="ECO:0000256" key="5">
    <source>
        <dbReference type="ARBA" id="ARBA00023136"/>
    </source>
</evidence>